<comment type="catalytic activity">
    <reaction evidence="11 18">
        <text>L-glutamate + NH4(+) + ATP = L-glutamine + ADP + phosphate + H(+)</text>
        <dbReference type="Rhea" id="RHEA:16169"/>
        <dbReference type="ChEBI" id="CHEBI:15378"/>
        <dbReference type="ChEBI" id="CHEBI:28938"/>
        <dbReference type="ChEBI" id="CHEBI:29985"/>
        <dbReference type="ChEBI" id="CHEBI:30616"/>
        <dbReference type="ChEBI" id="CHEBI:43474"/>
        <dbReference type="ChEBI" id="CHEBI:58359"/>
        <dbReference type="ChEBI" id="CHEBI:456216"/>
        <dbReference type="EC" id="6.3.1.2"/>
    </reaction>
</comment>
<dbReference type="STRING" id="87541.AWM71_02135"/>
<dbReference type="PROSITE" id="PS51987">
    <property type="entry name" value="GS_CATALYTIC"/>
    <property type="match status" value="1"/>
</dbReference>
<feature type="binding site" evidence="14">
    <location>
        <position position="348"/>
    </location>
    <ligand>
        <name>Mg(2+)</name>
        <dbReference type="ChEBI" id="CHEBI:18420"/>
        <label>1</label>
    </ligand>
</feature>
<evidence type="ECO:0000313" key="21">
    <source>
        <dbReference type="EMBL" id="KXB37709.1"/>
    </source>
</evidence>
<proteinExistence type="inferred from homology"/>
<evidence type="ECO:0000256" key="5">
    <source>
        <dbReference type="ARBA" id="ARBA00022490"/>
    </source>
</evidence>
<dbReference type="InterPro" id="IPR004809">
    <property type="entry name" value="Gln_synth_I"/>
</dbReference>
<feature type="binding site" evidence="13">
    <location>
        <position position="331"/>
    </location>
    <ligand>
        <name>ATP</name>
        <dbReference type="ChEBI" id="CHEBI:30616"/>
    </ligand>
</feature>
<feature type="binding site" evidence="12">
    <location>
        <position position="331"/>
    </location>
    <ligand>
        <name>L-glutamate</name>
        <dbReference type="ChEBI" id="CHEBI:29985"/>
    </ligand>
</feature>
<feature type="binding site" evidence="14">
    <location>
        <position position="204"/>
    </location>
    <ligand>
        <name>Mg(2+)</name>
        <dbReference type="ChEBI" id="CHEBI:18420"/>
        <label>1</label>
    </ligand>
</feature>
<dbReference type="EMBL" id="LSCQ01000020">
    <property type="protein sequence ID" value="KXB37709.1"/>
    <property type="molecule type" value="Genomic_DNA"/>
</dbReference>
<dbReference type="SMART" id="SM01230">
    <property type="entry name" value="Gln-synt_C"/>
    <property type="match status" value="1"/>
</dbReference>
<dbReference type="EC" id="6.3.1.2" evidence="3 18"/>
<protein>
    <recommendedName>
        <fullName evidence="4 18">Glutamine synthetase</fullName>
        <ecNumber evidence="3 18">6.3.1.2</ecNumber>
    </recommendedName>
</protein>
<feature type="binding site" evidence="12">
    <location>
        <position position="350"/>
    </location>
    <ligand>
        <name>L-glutamate</name>
        <dbReference type="ChEBI" id="CHEBI:29985"/>
    </ligand>
</feature>
<feature type="binding site" evidence="13">
    <location>
        <begin position="214"/>
        <end position="216"/>
    </location>
    <ligand>
        <name>ATP</name>
        <dbReference type="ChEBI" id="CHEBI:30616"/>
    </ligand>
</feature>
<dbReference type="GO" id="GO:0004356">
    <property type="term" value="F:glutamine synthetase activity"/>
    <property type="evidence" value="ECO:0007669"/>
    <property type="project" value="UniProtKB-EC"/>
</dbReference>
<feature type="binding site" evidence="13">
    <location>
        <position position="343"/>
    </location>
    <ligand>
        <name>ATP</name>
        <dbReference type="ChEBI" id="CHEBI:30616"/>
    </ligand>
</feature>
<feature type="domain" description="GS beta-grasp" evidence="19">
    <location>
        <begin position="30"/>
        <end position="116"/>
    </location>
</feature>
<keyword evidence="8 13" id="KW-0547">Nucleotide-binding</keyword>
<dbReference type="Proteomes" id="UP000070422">
    <property type="component" value="Unassembled WGS sequence"/>
</dbReference>
<dbReference type="Gene3D" id="3.10.20.70">
    <property type="entry name" value="Glutamine synthetase, N-terminal domain"/>
    <property type="match status" value="1"/>
</dbReference>
<keyword evidence="10 14" id="KW-0460">Magnesium</keyword>
<comment type="caution">
    <text evidence="21">The sequence shown here is derived from an EMBL/GenBank/DDBJ whole genome shotgun (WGS) entry which is preliminary data.</text>
</comment>
<evidence type="ECO:0000259" key="20">
    <source>
        <dbReference type="PROSITE" id="PS51987"/>
    </source>
</evidence>
<evidence type="ECO:0000256" key="7">
    <source>
        <dbReference type="ARBA" id="ARBA00022723"/>
    </source>
</evidence>
<evidence type="ECO:0000256" key="17">
    <source>
        <dbReference type="RuleBase" id="RU000384"/>
    </source>
</evidence>
<keyword evidence="7 14" id="KW-0479">Metal-binding</keyword>
<feature type="binding site" evidence="12">
    <location>
        <position position="313"/>
    </location>
    <ligand>
        <name>L-glutamate</name>
        <dbReference type="ChEBI" id="CHEBI:29985"/>
    </ligand>
</feature>
<dbReference type="PROSITE" id="PS51986">
    <property type="entry name" value="GS_BETA_GRASP"/>
    <property type="match status" value="1"/>
</dbReference>
<evidence type="ECO:0000256" key="12">
    <source>
        <dbReference type="PIRSR" id="PIRSR604809-1"/>
    </source>
</evidence>
<evidence type="ECO:0000256" key="4">
    <source>
        <dbReference type="ARBA" id="ARBA00021364"/>
    </source>
</evidence>
<keyword evidence="15" id="KW-0597">Phosphoprotein</keyword>
<dbReference type="Gene3D" id="3.30.590.10">
    <property type="entry name" value="Glutamine synthetase/guanido kinase, catalytic domain"/>
    <property type="match status" value="1"/>
</dbReference>
<keyword evidence="5" id="KW-0963">Cytoplasm</keyword>
<evidence type="ECO:0000256" key="14">
    <source>
        <dbReference type="PIRSR" id="PIRSR604809-3"/>
    </source>
</evidence>
<evidence type="ECO:0000256" key="1">
    <source>
        <dbReference type="ARBA" id="ARBA00004496"/>
    </source>
</evidence>
<keyword evidence="9 13" id="KW-0067">ATP-binding</keyword>
<feature type="binding site" evidence="12">
    <location>
        <position position="319"/>
    </location>
    <ligand>
        <name>L-glutamate</name>
        <dbReference type="ChEBI" id="CHEBI:29985"/>
    </ligand>
</feature>
<evidence type="ECO:0000313" key="22">
    <source>
        <dbReference type="Proteomes" id="UP000070422"/>
    </source>
</evidence>
<keyword evidence="6 18" id="KW-0436">Ligase</keyword>
<dbReference type="GO" id="GO:0006542">
    <property type="term" value="P:glutamine biosynthetic process"/>
    <property type="evidence" value="ECO:0007669"/>
    <property type="project" value="InterPro"/>
</dbReference>
<evidence type="ECO:0000256" key="8">
    <source>
        <dbReference type="ARBA" id="ARBA00022741"/>
    </source>
</evidence>
<dbReference type="SUPFAM" id="SSF55931">
    <property type="entry name" value="Glutamine synthetase/guanido kinase"/>
    <property type="match status" value="1"/>
</dbReference>
<evidence type="ECO:0000256" key="2">
    <source>
        <dbReference type="ARBA" id="ARBA00009897"/>
    </source>
</evidence>
<evidence type="ECO:0000256" key="6">
    <source>
        <dbReference type="ARBA" id="ARBA00022598"/>
    </source>
</evidence>
<feature type="binding site" evidence="14">
    <location>
        <position position="260"/>
    </location>
    <ligand>
        <name>Mg(2+)</name>
        <dbReference type="ChEBI" id="CHEBI:18420"/>
        <label>1</label>
    </ligand>
</feature>
<feature type="binding site" evidence="14">
    <location>
        <position position="149"/>
    </location>
    <ligand>
        <name>Mg(2+)</name>
        <dbReference type="ChEBI" id="CHEBI:18420"/>
        <label>1</label>
    </ligand>
</feature>
<dbReference type="PROSITE" id="PS00181">
    <property type="entry name" value="GLNA_ATP"/>
    <property type="match status" value="1"/>
</dbReference>
<dbReference type="GO" id="GO:0046872">
    <property type="term" value="F:metal ion binding"/>
    <property type="evidence" value="ECO:0007669"/>
    <property type="project" value="UniProtKB-KW"/>
</dbReference>
<dbReference type="InterPro" id="IPR027302">
    <property type="entry name" value="Gln_synth_N_conserv_site"/>
</dbReference>
<feature type="domain" description="GS catalytic" evidence="20">
    <location>
        <begin position="123"/>
        <end position="459"/>
    </location>
</feature>
<dbReference type="PANTHER" id="PTHR43785:SF12">
    <property type="entry name" value="TYPE-1 GLUTAMINE SYNTHETASE 2"/>
    <property type="match status" value="1"/>
</dbReference>
<feature type="binding site" evidence="13">
    <location>
        <position position="199"/>
    </location>
    <ligand>
        <name>ATP</name>
        <dbReference type="ChEBI" id="CHEBI:30616"/>
    </ligand>
</feature>
<dbReference type="FunFam" id="3.10.20.70:FF:000005">
    <property type="entry name" value="Glutamine synthetase"/>
    <property type="match status" value="1"/>
</dbReference>
<feature type="modified residue" description="O-AMP-tyrosine" evidence="15">
    <location>
        <position position="388"/>
    </location>
</feature>
<evidence type="ECO:0000256" key="10">
    <source>
        <dbReference type="ARBA" id="ARBA00022842"/>
    </source>
</evidence>
<evidence type="ECO:0000259" key="19">
    <source>
        <dbReference type="PROSITE" id="PS51986"/>
    </source>
</evidence>
<dbReference type="InterPro" id="IPR008147">
    <property type="entry name" value="Gln_synt_N"/>
</dbReference>
<dbReference type="PANTHER" id="PTHR43785">
    <property type="entry name" value="GAMMA-GLUTAMYLPUTRESCINE SYNTHETASE"/>
    <property type="match status" value="1"/>
</dbReference>
<dbReference type="AlphaFoldDB" id="A0A133Y3E8"/>
<feature type="binding site" evidence="14">
    <location>
        <position position="211"/>
    </location>
    <ligand>
        <name>Mg(2+)</name>
        <dbReference type="ChEBI" id="CHEBI:18420"/>
        <label>1</label>
    </ligand>
</feature>
<dbReference type="Pfam" id="PF00120">
    <property type="entry name" value="Gln-synt_C"/>
    <property type="match status" value="1"/>
</dbReference>
<evidence type="ECO:0000256" key="13">
    <source>
        <dbReference type="PIRSR" id="PIRSR604809-2"/>
    </source>
</evidence>
<dbReference type="InterPro" id="IPR036651">
    <property type="entry name" value="Gln_synt_N_sf"/>
</dbReference>
<name>A0A133Y3E8_9LACT</name>
<evidence type="ECO:0000256" key="11">
    <source>
        <dbReference type="ARBA" id="ARBA00049436"/>
    </source>
</evidence>
<dbReference type="FunFam" id="3.30.590.10:FF:000003">
    <property type="entry name" value="Glutamine synthetase 2"/>
    <property type="match status" value="1"/>
</dbReference>
<evidence type="ECO:0000256" key="9">
    <source>
        <dbReference type="ARBA" id="ARBA00022840"/>
    </source>
</evidence>
<sequence length="459" mass="51749">MVLMHNNYKEGRGKMKHITADQIRQEIKEKNVHFLRLTFSDVNGNLKNVEVPVSQTEKVLSNQMMFDGSSIDGFVRIEESDMYLVPDLNTWLIFPWSADDGKRIGMLICDIYTTSGEPFSGDPRGNLKRMVGRLQEIGFKNFNLGAEAEFFLFRLKEDNEPSTKVNDHGGYFDLAPVDLGENCRREIVLTLEELGFEVEASHHEVAPSQHEIDFKYSDVVDACDKIQIFKLIVKSIARKHNLYATFMPKPVYGIAGSGMHCNMSLFTDDENAFYDANAEDGISNLMKHFIAGILAHAKAITAIGNPLVNSYKRLTPGYEAPVYIAWSGQNRSPLIRIPASRGKSTRIELRSVDPSANPYLVMAACINAGLDGVENELHVPTPTDRNIYSMTPYELKEAHIDQLPATLKEAIQALEDDPIILDSLGKHIANNFITAKSIEYNEYETQVTAWEIERYLKVF</sequence>
<evidence type="ECO:0000256" key="3">
    <source>
        <dbReference type="ARBA" id="ARBA00012937"/>
    </source>
</evidence>
<gene>
    <name evidence="21" type="ORF">HMPREF3187_00425</name>
</gene>
<evidence type="ECO:0000256" key="18">
    <source>
        <dbReference type="RuleBase" id="RU004356"/>
    </source>
</evidence>
<dbReference type="Pfam" id="PF03951">
    <property type="entry name" value="Gln-synt_N"/>
    <property type="match status" value="1"/>
</dbReference>
<dbReference type="NCBIfam" id="TIGR00653">
    <property type="entry name" value="GlnA"/>
    <property type="match status" value="1"/>
</dbReference>
<accession>A0A133Y3E8</accession>
<dbReference type="GO" id="GO:0005524">
    <property type="term" value="F:ATP binding"/>
    <property type="evidence" value="ECO:0007669"/>
    <property type="project" value="UniProtKB-KW"/>
</dbReference>
<comment type="subcellular location">
    <subcellularLocation>
        <location evidence="1">Cytoplasm</location>
    </subcellularLocation>
</comment>
<evidence type="ECO:0000256" key="16">
    <source>
        <dbReference type="PROSITE-ProRule" id="PRU01330"/>
    </source>
</evidence>
<organism evidence="21 22">
    <name type="scientific">Aerococcus christensenii</name>
    <dbReference type="NCBI Taxonomy" id="87541"/>
    <lineage>
        <taxon>Bacteria</taxon>
        <taxon>Bacillati</taxon>
        <taxon>Bacillota</taxon>
        <taxon>Bacilli</taxon>
        <taxon>Lactobacillales</taxon>
        <taxon>Aerococcaceae</taxon>
        <taxon>Aerococcus</taxon>
    </lineage>
</organism>
<dbReference type="PROSITE" id="PS00180">
    <property type="entry name" value="GLNA_1"/>
    <property type="match status" value="1"/>
</dbReference>
<dbReference type="SUPFAM" id="SSF54368">
    <property type="entry name" value="Glutamine synthetase, N-terminal domain"/>
    <property type="match status" value="1"/>
</dbReference>
<reference evidence="21 22" key="1">
    <citation type="submission" date="2016-01" db="EMBL/GenBank/DDBJ databases">
        <authorList>
            <person name="Oliw E.H."/>
        </authorList>
    </citation>
    <scope>NUCLEOTIDE SEQUENCE [LARGE SCALE GENOMIC DNA]</scope>
    <source>
        <strain evidence="21 22">KA00635</strain>
    </source>
</reference>
<evidence type="ECO:0000256" key="15">
    <source>
        <dbReference type="PIRSR" id="PIRSR604809-50"/>
    </source>
</evidence>
<comment type="cofactor">
    <cofactor evidence="14">
        <name>Mg(2+)</name>
        <dbReference type="ChEBI" id="CHEBI:18420"/>
    </cofactor>
    <text evidence="14">Binds 2 Mg(2+) ions per subunit.</text>
</comment>
<dbReference type="InterPro" id="IPR014746">
    <property type="entry name" value="Gln_synth/guanido_kin_cat_dom"/>
</dbReference>
<dbReference type="PATRIC" id="fig|87541.4.peg.429"/>
<dbReference type="InterPro" id="IPR008146">
    <property type="entry name" value="Gln_synth_cat_dom"/>
</dbReference>
<dbReference type="InterPro" id="IPR027303">
    <property type="entry name" value="Gln_synth_gly_rich_site"/>
</dbReference>
<comment type="similarity">
    <text evidence="2 16 17">Belongs to the glutamine synthetase family.</text>
</comment>
<dbReference type="GO" id="GO:0005737">
    <property type="term" value="C:cytoplasm"/>
    <property type="evidence" value="ECO:0007669"/>
    <property type="project" value="UniProtKB-SubCell"/>
</dbReference>
<feature type="binding site" evidence="14">
    <location>
        <position position="147"/>
    </location>
    <ligand>
        <name>Mg(2+)</name>
        <dbReference type="ChEBI" id="CHEBI:18420"/>
        <label>1</label>
    </ligand>
</feature>